<dbReference type="OrthoDB" id="3013454at2759"/>
<proteinExistence type="predicted"/>
<evidence type="ECO:0000259" key="1">
    <source>
        <dbReference type="Pfam" id="PF24764"/>
    </source>
</evidence>
<dbReference type="InterPro" id="IPR058913">
    <property type="entry name" value="Integrase_dom_put"/>
</dbReference>
<dbReference type="EMBL" id="JADNRY010000128">
    <property type="protein sequence ID" value="KAF9064224.1"/>
    <property type="molecule type" value="Genomic_DNA"/>
</dbReference>
<feature type="domain" description="Integrase core" evidence="1">
    <location>
        <begin position="2"/>
        <end position="94"/>
    </location>
</feature>
<dbReference type="Proteomes" id="UP000772434">
    <property type="component" value="Unassembled WGS sequence"/>
</dbReference>
<dbReference type="PANTHER" id="PTHR46791">
    <property type="entry name" value="EXPRESSED PROTEIN"/>
    <property type="match status" value="1"/>
</dbReference>
<comment type="caution">
    <text evidence="2">The sequence shown here is derived from an EMBL/GenBank/DDBJ whole genome shotgun (WGS) entry which is preliminary data.</text>
</comment>
<sequence length="265" mass="30372">MWGSSTHNTRIERLWVEVGSQFARAWRAFFFRLEELHGLDRKNLFHLWLLQFLFLDLINNDCKEFTENWNAHPISGEGHDRSPNDLLFLGQLDHGVYEDCPGVDPSLLRQFYGVHGKPAQRQAYQTGAGHPLDEEQWDTDSEGTNLGSEWMGIDSGQEGEDEKEFNAHAVEAPKHTNPFDNDQTYRVFKAALARLDESGQIPLGYGVHPSEWDEDGYPALGSIRCGRKGSKMLEVALPDSVWRPRSVRWVQGLYLMDQLIDRQSQ</sequence>
<keyword evidence="3" id="KW-1185">Reference proteome</keyword>
<reference evidence="2" key="1">
    <citation type="submission" date="2020-11" db="EMBL/GenBank/DDBJ databases">
        <authorList>
            <consortium name="DOE Joint Genome Institute"/>
            <person name="Ahrendt S."/>
            <person name="Riley R."/>
            <person name="Andreopoulos W."/>
            <person name="Labutti K."/>
            <person name="Pangilinan J."/>
            <person name="Ruiz-Duenas F.J."/>
            <person name="Barrasa J.M."/>
            <person name="Sanchez-Garcia M."/>
            <person name="Camarero S."/>
            <person name="Miyauchi S."/>
            <person name="Serrano A."/>
            <person name="Linde D."/>
            <person name="Babiker R."/>
            <person name="Drula E."/>
            <person name="Ayuso-Fernandez I."/>
            <person name="Pacheco R."/>
            <person name="Padilla G."/>
            <person name="Ferreira P."/>
            <person name="Barriuso J."/>
            <person name="Kellner H."/>
            <person name="Castanera R."/>
            <person name="Alfaro M."/>
            <person name="Ramirez L."/>
            <person name="Pisabarro A.G."/>
            <person name="Kuo A."/>
            <person name="Tritt A."/>
            <person name="Lipzen A."/>
            <person name="He G."/>
            <person name="Yan M."/>
            <person name="Ng V."/>
            <person name="Cullen D."/>
            <person name="Martin F."/>
            <person name="Rosso M.-N."/>
            <person name="Henrissat B."/>
            <person name="Hibbett D."/>
            <person name="Martinez A.T."/>
            <person name="Grigoriev I.V."/>
        </authorList>
    </citation>
    <scope>NUCLEOTIDE SEQUENCE</scope>
    <source>
        <strain evidence="2">AH 40177</strain>
    </source>
</reference>
<dbReference type="PANTHER" id="PTHR46791:SF5">
    <property type="entry name" value="CLR5 DOMAIN-CONTAINING PROTEIN-RELATED"/>
    <property type="match status" value="1"/>
</dbReference>
<dbReference type="Pfam" id="PF24764">
    <property type="entry name" value="rva_4"/>
    <property type="match status" value="1"/>
</dbReference>
<evidence type="ECO:0000313" key="2">
    <source>
        <dbReference type="EMBL" id="KAF9064224.1"/>
    </source>
</evidence>
<protein>
    <recommendedName>
        <fullName evidence="1">Integrase core domain-containing protein</fullName>
    </recommendedName>
</protein>
<name>A0A9P5PJ63_9AGAR</name>
<evidence type="ECO:0000313" key="3">
    <source>
        <dbReference type="Proteomes" id="UP000772434"/>
    </source>
</evidence>
<dbReference type="AlphaFoldDB" id="A0A9P5PJ63"/>
<accession>A0A9P5PJ63</accession>
<gene>
    <name evidence="2" type="ORF">BDP27DRAFT_1230795</name>
</gene>
<organism evidence="2 3">
    <name type="scientific">Rhodocollybia butyracea</name>
    <dbReference type="NCBI Taxonomy" id="206335"/>
    <lineage>
        <taxon>Eukaryota</taxon>
        <taxon>Fungi</taxon>
        <taxon>Dikarya</taxon>
        <taxon>Basidiomycota</taxon>
        <taxon>Agaricomycotina</taxon>
        <taxon>Agaricomycetes</taxon>
        <taxon>Agaricomycetidae</taxon>
        <taxon>Agaricales</taxon>
        <taxon>Marasmiineae</taxon>
        <taxon>Omphalotaceae</taxon>
        <taxon>Rhodocollybia</taxon>
    </lineage>
</organism>